<protein>
    <submittedName>
        <fullName evidence="2 3">DNA-3-methyladenine glycosylase</fullName>
    </submittedName>
</protein>
<feature type="binding site" evidence="1">
    <location>
        <position position="179"/>
    </location>
    <ligand>
        <name>Zn(2+)</name>
        <dbReference type="ChEBI" id="CHEBI:29105"/>
    </ligand>
</feature>
<feature type="binding site" evidence="1">
    <location>
        <position position="6"/>
    </location>
    <ligand>
        <name>Zn(2+)</name>
        <dbReference type="ChEBI" id="CHEBI:29105"/>
    </ligand>
</feature>
<dbReference type="Proteomes" id="UP000503330">
    <property type="component" value="Chromosome"/>
</dbReference>
<evidence type="ECO:0000313" key="5">
    <source>
        <dbReference type="EMBL" id="QJA02488.1"/>
    </source>
</evidence>
<evidence type="ECO:0000313" key="4">
    <source>
        <dbReference type="EMBL" id="MZH55035.1"/>
    </source>
</evidence>
<sequence>MEKKRCFWAENVPEIYVRYHDEEWGREVHDDHKLFEMLLLESFQAGLSWLTILKKREAFREAFDAFDVAKVAGYTEEKQKELMQNPGIIRNRLKIRAAVKNAVIFQQIQREYGSFSAYLWGFTEGKVIYRTQKELPTHTALSDEISADLYKRGMRFVGSVIIYSYLQAVGIVNDHEPDCFLHTSSKACG</sequence>
<dbReference type="Proteomes" id="UP000604383">
    <property type="component" value="Unassembled WGS sequence"/>
</dbReference>
<name>A0A099I9G2_CLOIN</name>
<reference evidence="5 7" key="3">
    <citation type="submission" date="2020-02" db="EMBL/GenBank/DDBJ databases">
        <authorList>
            <person name="Kociolek L.K."/>
            <person name="Ozer E.A."/>
        </authorList>
    </citation>
    <scope>NUCLEOTIDE SEQUENCE [LARGE SCALE GENOMIC DNA]</scope>
    <source>
        <strain evidence="5 7">ATCC 14501</strain>
    </source>
</reference>
<organism evidence="2 6">
    <name type="scientific">Clostridium innocuum</name>
    <dbReference type="NCBI Taxonomy" id="1522"/>
    <lineage>
        <taxon>Bacteria</taxon>
        <taxon>Bacillati</taxon>
        <taxon>Bacillota</taxon>
        <taxon>Clostridia</taxon>
        <taxon>Eubacteriales</taxon>
        <taxon>Clostridiaceae</taxon>
        <taxon>Clostridium</taxon>
    </lineage>
</organism>
<dbReference type="Proteomes" id="UP001203972">
    <property type="component" value="Unassembled WGS sequence"/>
</dbReference>
<dbReference type="InterPro" id="IPR005019">
    <property type="entry name" value="Adenine_glyco"/>
</dbReference>
<keyword evidence="1" id="KW-0862">Zinc</keyword>
<dbReference type="GO" id="GO:0006284">
    <property type="term" value="P:base-excision repair"/>
    <property type="evidence" value="ECO:0007669"/>
    <property type="project" value="InterPro"/>
</dbReference>
<evidence type="ECO:0000313" key="6">
    <source>
        <dbReference type="Proteomes" id="UP000030008"/>
    </source>
</evidence>
<evidence type="ECO:0000313" key="3">
    <source>
        <dbReference type="EMBL" id="MCR0235113.1"/>
    </source>
</evidence>
<reference evidence="2 6" key="1">
    <citation type="submission" date="2014-08" db="EMBL/GenBank/DDBJ databases">
        <title>Clostridium innocuum, an unnegligible vancomycin-resistant pathogen causing extra-intestinal infections.</title>
        <authorList>
            <person name="Feng Y."/>
            <person name="Chiu C.-H."/>
        </authorList>
    </citation>
    <scope>NUCLEOTIDE SEQUENCE [LARGE SCALE GENOMIC DNA]</scope>
    <source>
        <strain evidence="2 6">AN88</strain>
    </source>
</reference>
<dbReference type="EMBL" id="JQIF01000039">
    <property type="protein sequence ID" value="KGJ53518.1"/>
    <property type="molecule type" value="Genomic_DNA"/>
</dbReference>
<dbReference type="AlphaFoldDB" id="A0A099I9G2"/>
<dbReference type="Pfam" id="PF03352">
    <property type="entry name" value="Adenine_glyco"/>
    <property type="match status" value="1"/>
</dbReference>
<dbReference type="Gene3D" id="1.10.340.30">
    <property type="entry name" value="Hypothetical protein, domain 2"/>
    <property type="match status" value="1"/>
</dbReference>
<reference evidence="3" key="4">
    <citation type="journal article" date="2022" name="Clin. Infect. Dis.">
        <title>Association between Clostridium innocuum and antibiotic-associated diarrhea in adults and children: A cross-sectional study and comparative genomics analysis.</title>
        <authorList>
            <person name="Cherny K.E."/>
            <person name="Muscat E.B."/>
            <person name="Balaji A."/>
            <person name="Mukherjee J."/>
            <person name="Ozer E.A."/>
            <person name="Angarone M.P."/>
            <person name="Hauser A.R."/>
            <person name="Sichel J.S."/>
            <person name="Amponsah E."/>
            <person name="Kociolek L.K."/>
        </authorList>
    </citation>
    <scope>NUCLEOTIDE SEQUENCE</scope>
    <source>
        <strain evidence="3">NU1-AC-029v</strain>
    </source>
</reference>
<gene>
    <name evidence="2" type="ORF">CIAN88_08870</name>
    <name evidence="5" type="ORF">G4D54_08665</name>
    <name evidence="4" type="ORF">GT664_04475</name>
    <name evidence="3" type="ORF">MKC95_20310</name>
</gene>
<dbReference type="EMBL" id="WWTN01000005">
    <property type="protein sequence ID" value="MZH55035.1"/>
    <property type="molecule type" value="Genomic_DNA"/>
</dbReference>
<dbReference type="EMBL" id="CP048838">
    <property type="protein sequence ID" value="QJA02488.1"/>
    <property type="molecule type" value="Genomic_DNA"/>
</dbReference>
<dbReference type="InterPro" id="IPR011257">
    <property type="entry name" value="DNA_glycosylase"/>
</dbReference>
<keyword evidence="1" id="KW-0479">Metal-binding</keyword>
<dbReference type="PANTHER" id="PTHR30037">
    <property type="entry name" value="DNA-3-METHYLADENINE GLYCOSYLASE 1"/>
    <property type="match status" value="1"/>
</dbReference>
<dbReference type="GO" id="GO:0008725">
    <property type="term" value="F:DNA-3-methyladenine glycosylase activity"/>
    <property type="evidence" value="ECO:0007669"/>
    <property type="project" value="InterPro"/>
</dbReference>
<dbReference type="SUPFAM" id="SSF48150">
    <property type="entry name" value="DNA-glycosylase"/>
    <property type="match status" value="1"/>
</dbReference>
<dbReference type="PANTHER" id="PTHR30037:SF4">
    <property type="entry name" value="DNA-3-METHYLADENINE GLYCOSYLASE I"/>
    <property type="match status" value="1"/>
</dbReference>
<evidence type="ECO:0000256" key="1">
    <source>
        <dbReference type="PIRSR" id="PIRSR605019-1"/>
    </source>
</evidence>
<reference evidence="4" key="2">
    <citation type="journal article" date="2019" name="Nat. Med.">
        <title>A library of human gut bacterial isolates paired with longitudinal multiomics data enables mechanistic microbiome research.</title>
        <authorList>
            <person name="Poyet M."/>
            <person name="Groussin M."/>
            <person name="Gibbons S.M."/>
            <person name="Avila-Pacheco J."/>
            <person name="Jiang X."/>
            <person name="Kearney S.M."/>
            <person name="Perrotta A.R."/>
            <person name="Berdy B."/>
            <person name="Zhao S."/>
            <person name="Lieberman T.D."/>
            <person name="Swanson P.K."/>
            <person name="Smith M."/>
            <person name="Roesemann S."/>
            <person name="Alexander J.E."/>
            <person name="Rich S.A."/>
            <person name="Livny J."/>
            <person name="Vlamakis H."/>
            <person name="Clish C."/>
            <person name="Bullock K."/>
            <person name="Deik A."/>
            <person name="Scott J."/>
            <person name="Pierce K.A."/>
            <person name="Xavier R.J."/>
            <person name="Alm E.J."/>
        </authorList>
    </citation>
    <scope>NUCLEOTIDE SEQUENCE</scope>
    <source>
        <strain evidence="4">BIOML-A12</strain>
    </source>
</reference>
<dbReference type="Proteomes" id="UP000030008">
    <property type="component" value="Unassembled WGS sequence"/>
</dbReference>
<dbReference type="GeneID" id="61925604"/>
<feature type="binding site" evidence="1">
    <location>
        <position position="20"/>
    </location>
    <ligand>
        <name>Zn(2+)</name>
        <dbReference type="ChEBI" id="CHEBI:29105"/>
    </ligand>
</feature>
<evidence type="ECO:0000313" key="7">
    <source>
        <dbReference type="Proteomes" id="UP000503330"/>
    </source>
</evidence>
<dbReference type="GO" id="GO:0046872">
    <property type="term" value="F:metal ion binding"/>
    <property type="evidence" value="ECO:0007669"/>
    <property type="project" value="UniProtKB-KW"/>
</dbReference>
<evidence type="ECO:0000313" key="2">
    <source>
        <dbReference type="EMBL" id="KGJ53518.1"/>
    </source>
</evidence>
<accession>A0A099I9G2</accession>
<dbReference type="EMBL" id="JAKTMA010000051">
    <property type="protein sequence ID" value="MCR0235113.1"/>
    <property type="molecule type" value="Genomic_DNA"/>
</dbReference>
<dbReference type="RefSeq" id="WP_002608719.1">
    <property type="nucleotide sequence ID" value="NZ_AP025565.1"/>
</dbReference>
<proteinExistence type="predicted"/>
<feature type="binding site" evidence="1">
    <location>
        <position position="175"/>
    </location>
    <ligand>
        <name>Zn(2+)</name>
        <dbReference type="ChEBI" id="CHEBI:29105"/>
    </ligand>
</feature>
<dbReference type="InterPro" id="IPR052891">
    <property type="entry name" value="DNA-3mA_glycosylase"/>
</dbReference>